<sequence>MARHTHMNEGYSNYHHQHVYEPEQLVNWYVVETTTVKRAQVPTAGFIKYGGAPLRHEPLREYVPKYAHMDQHEGYELNHGSSYENSSMPRYHEVENHMANFLNKVQIEASRTKNNHMLTSPNKYRPTSPDKYQHTSLPHNYPSEETHMFWAQTLPSPNKGQPTSSTKYRPTTHRPSVEPANYSTWSGSKGLGVDNVVHRAQSFKHESSYTRHAFRSSTTISYSR</sequence>
<feature type="region of interest" description="Disordered" evidence="1">
    <location>
        <begin position="155"/>
        <end position="180"/>
    </location>
</feature>
<evidence type="ECO:0000313" key="3">
    <source>
        <dbReference type="Proteomes" id="UP001229421"/>
    </source>
</evidence>
<proteinExistence type="predicted"/>
<keyword evidence="3" id="KW-1185">Reference proteome</keyword>
<reference evidence="2" key="1">
    <citation type="journal article" date="2023" name="bioRxiv">
        <title>Improved chromosome-level genome assembly for marigold (Tagetes erecta).</title>
        <authorList>
            <person name="Jiang F."/>
            <person name="Yuan L."/>
            <person name="Wang S."/>
            <person name="Wang H."/>
            <person name="Xu D."/>
            <person name="Wang A."/>
            <person name="Fan W."/>
        </authorList>
    </citation>
    <scope>NUCLEOTIDE SEQUENCE</scope>
    <source>
        <strain evidence="2">WSJ</strain>
        <tissue evidence="2">Leaf</tissue>
    </source>
</reference>
<protein>
    <submittedName>
        <fullName evidence="2">Uncharacterized protein</fullName>
    </submittedName>
</protein>
<comment type="caution">
    <text evidence="2">The sequence shown here is derived from an EMBL/GenBank/DDBJ whole genome shotgun (WGS) entry which is preliminary data.</text>
</comment>
<evidence type="ECO:0000256" key="1">
    <source>
        <dbReference type="SAM" id="MobiDB-lite"/>
    </source>
</evidence>
<accession>A0AAD8KE56</accession>
<feature type="region of interest" description="Disordered" evidence="1">
    <location>
        <begin position="114"/>
        <end position="134"/>
    </location>
</feature>
<organism evidence="2 3">
    <name type="scientific">Tagetes erecta</name>
    <name type="common">African marigold</name>
    <dbReference type="NCBI Taxonomy" id="13708"/>
    <lineage>
        <taxon>Eukaryota</taxon>
        <taxon>Viridiplantae</taxon>
        <taxon>Streptophyta</taxon>
        <taxon>Embryophyta</taxon>
        <taxon>Tracheophyta</taxon>
        <taxon>Spermatophyta</taxon>
        <taxon>Magnoliopsida</taxon>
        <taxon>eudicotyledons</taxon>
        <taxon>Gunneridae</taxon>
        <taxon>Pentapetalae</taxon>
        <taxon>asterids</taxon>
        <taxon>campanulids</taxon>
        <taxon>Asterales</taxon>
        <taxon>Asteraceae</taxon>
        <taxon>Asteroideae</taxon>
        <taxon>Heliantheae alliance</taxon>
        <taxon>Tageteae</taxon>
        <taxon>Tagetes</taxon>
    </lineage>
</organism>
<dbReference type="AlphaFoldDB" id="A0AAD8KE56"/>
<name>A0AAD8KE56_TARER</name>
<gene>
    <name evidence="2" type="ORF">QVD17_29377</name>
</gene>
<dbReference type="Proteomes" id="UP001229421">
    <property type="component" value="Unassembled WGS sequence"/>
</dbReference>
<feature type="compositionally biased region" description="Polar residues" evidence="1">
    <location>
        <begin position="155"/>
        <end position="169"/>
    </location>
</feature>
<evidence type="ECO:0000313" key="2">
    <source>
        <dbReference type="EMBL" id="KAK1419933.1"/>
    </source>
</evidence>
<dbReference type="EMBL" id="JAUHHV010000007">
    <property type="protein sequence ID" value="KAK1419933.1"/>
    <property type="molecule type" value="Genomic_DNA"/>
</dbReference>